<dbReference type="EMBL" id="CP045908">
    <property type="protein sequence ID" value="QQP32997.1"/>
    <property type="molecule type" value="Genomic_DNA"/>
</dbReference>
<feature type="non-terminal residue" evidence="1">
    <location>
        <position position="1"/>
    </location>
</feature>
<organism evidence="1 2">
    <name type="scientific">Caligus rogercresseyi</name>
    <name type="common">Sea louse</name>
    <dbReference type="NCBI Taxonomy" id="217165"/>
    <lineage>
        <taxon>Eukaryota</taxon>
        <taxon>Metazoa</taxon>
        <taxon>Ecdysozoa</taxon>
        <taxon>Arthropoda</taxon>
        <taxon>Crustacea</taxon>
        <taxon>Multicrustacea</taxon>
        <taxon>Hexanauplia</taxon>
        <taxon>Copepoda</taxon>
        <taxon>Siphonostomatoida</taxon>
        <taxon>Caligidae</taxon>
        <taxon>Caligus</taxon>
    </lineage>
</organism>
<dbReference type="Gene3D" id="2.130.10.10">
    <property type="entry name" value="YVTN repeat-like/Quinoprotein amine dehydrogenase"/>
    <property type="match status" value="1"/>
</dbReference>
<dbReference type="InterPro" id="IPR036322">
    <property type="entry name" value="WD40_repeat_dom_sf"/>
</dbReference>
<sequence length="86" mass="9688">AIRLWDVEKEMKVHEWMGTSSDVYLTQLSITEATPMVYAAGFSDGSIRMMDIRRSSPVQVYREQMSILDLKLRGGDTYGQSVPGSL</sequence>
<accession>A0A7T8GMY6</accession>
<evidence type="ECO:0000313" key="2">
    <source>
        <dbReference type="Proteomes" id="UP000595437"/>
    </source>
</evidence>
<keyword evidence="2" id="KW-1185">Reference proteome</keyword>
<proteinExistence type="predicted"/>
<protein>
    <submittedName>
        <fullName evidence="1">Uncharacterized protein</fullName>
    </submittedName>
</protein>
<dbReference type="InterPro" id="IPR015943">
    <property type="entry name" value="WD40/YVTN_repeat-like_dom_sf"/>
</dbReference>
<dbReference type="AlphaFoldDB" id="A0A7T8GMY6"/>
<name>A0A7T8GMY6_CALRO</name>
<feature type="non-terminal residue" evidence="1">
    <location>
        <position position="86"/>
    </location>
</feature>
<dbReference type="SUPFAM" id="SSF50978">
    <property type="entry name" value="WD40 repeat-like"/>
    <property type="match status" value="1"/>
</dbReference>
<reference evidence="2" key="1">
    <citation type="submission" date="2021-01" db="EMBL/GenBank/DDBJ databases">
        <title>Caligus Genome Assembly.</title>
        <authorList>
            <person name="Gallardo-Escarate C."/>
        </authorList>
    </citation>
    <scope>NUCLEOTIDE SEQUENCE [LARGE SCALE GENOMIC DNA]</scope>
</reference>
<gene>
    <name evidence="1" type="ORF">FKW44_024209</name>
</gene>
<dbReference type="Proteomes" id="UP000595437">
    <property type="component" value="Chromosome 19"/>
</dbReference>
<evidence type="ECO:0000313" key="1">
    <source>
        <dbReference type="EMBL" id="QQP32997.1"/>
    </source>
</evidence>